<evidence type="ECO:0000256" key="7">
    <source>
        <dbReference type="RuleBase" id="RU363032"/>
    </source>
</evidence>
<dbReference type="InterPro" id="IPR035906">
    <property type="entry name" value="MetI-like_sf"/>
</dbReference>
<comment type="similarity">
    <text evidence="7">Belongs to the binding-protein-dependent transport system permease family.</text>
</comment>
<evidence type="ECO:0000313" key="9">
    <source>
        <dbReference type="EMBL" id="RCK70176.1"/>
    </source>
</evidence>
<evidence type="ECO:0000256" key="2">
    <source>
        <dbReference type="ARBA" id="ARBA00022448"/>
    </source>
</evidence>
<keyword evidence="3" id="KW-1003">Cell membrane</keyword>
<dbReference type="PANTHER" id="PTHR43744:SF12">
    <property type="entry name" value="ABC TRANSPORTER PERMEASE PROTEIN MG189-RELATED"/>
    <property type="match status" value="1"/>
</dbReference>
<keyword evidence="5 7" id="KW-1133">Transmembrane helix</keyword>
<keyword evidence="6 7" id="KW-0472">Membrane</keyword>
<sequence length="298" mass="32284">MTVLEKQTALPAAPGAEQGRGYRRRARRLSGWSFVRVLFMLALVVVFATPLLWMINSSLRTEAAIAADPLGLAGPRLELDNYAVAGEAVAPFFLNSVKLAVLNVVGVLLIGALAGYAFARMQFPGKGVLFAVVLATAIVPGIVYLIPQYALFQQLGWIDTHLPLWVPRVLTPVFATFLLRQAFLGLPRELEDAARIDGAGTLQIFFRVMIPQVKPALAAVGIFTFIESWNDLFGPLIFLNSTSLQTLPVALALFRGEFFTTVSTLMAASTLTVAPVLVVYLFAQRYIVEGITSSGVKG</sequence>
<keyword evidence="10" id="KW-1185">Reference proteome</keyword>
<comment type="subcellular location">
    <subcellularLocation>
        <location evidence="1 7">Cell membrane</location>
        <topology evidence="1 7">Multi-pass membrane protein</topology>
    </subcellularLocation>
</comment>
<evidence type="ECO:0000256" key="4">
    <source>
        <dbReference type="ARBA" id="ARBA00022692"/>
    </source>
</evidence>
<dbReference type="EMBL" id="QOUI01000003">
    <property type="protein sequence ID" value="RCK70176.1"/>
    <property type="molecule type" value="Genomic_DNA"/>
</dbReference>
<keyword evidence="2 7" id="KW-0813">Transport</keyword>
<keyword evidence="4 7" id="KW-0812">Transmembrane</keyword>
<evidence type="ECO:0000259" key="8">
    <source>
        <dbReference type="PROSITE" id="PS50928"/>
    </source>
</evidence>
<dbReference type="SUPFAM" id="SSF161098">
    <property type="entry name" value="MetI-like"/>
    <property type="match status" value="1"/>
</dbReference>
<gene>
    <name evidence="9" type="ORF">DT076_05730</name>
</gene>
<feature type="transmembrane region" description="Helical" evidence="7">
    <location>
        <begin position="164"/>
        <end position="183"/>
    </location>
</feature>
<feature type="transmembrane region" description="Helical" evidence="7">
    <location>
        <begin position="33"/>
        <end position="55"/>
    </location>
</feature>
<evidence type="ECO:0000256" key="3">
    <source>
        <dbReference type="ARBA" id="ARBA00022475"/>
    </source>
</evidence>
<dbReference type="RefSeq" id="WP_114125719.1">
    <property type="nucleotide sequence ID" value="NZ_QOUI01000003.1"/>
</dbReference>
<dbReference type="AlphaFoldDB" id="A0A367YW98"/>
<proteinExistence type="inferred from homology"/>
<comment type="caution">
    <text evidence="9">The sequence shown here is derived from an EMBL/GenBank/DDBJ whole genome shotgun (WGS) entry which is preliminary data.</text>
</comment>
<dbReference type="InterPro" id="IPR000515">
    <property type="entry name" value="MetI-like"/>
</dbReference>
<organism evidence="9 10">
    <name type="scientific">Desertihabitans brevis</name>
    <dbReference type="NCBI Taxonomy" id="2268447"/>
    <lineage>
        <taxon>Bacteria</taxon>
        <taxon>Bacillati</taxon>
        <taxon>Actinomycetota</taxon>
        <taxon>Actinomycetes</taxon>
        <taxon>Propionibacteriales</taxon>
        <taxon>Propionibacteriaceae</taxon>
        <taxon>Desertihabitans</taxon>
    </lineage>
</organism>
<accession>A0A367YW98</accession>
<evidence type="ECO:0000256" key="6">
    <source>
        <dbReference type="ARBA" id="ARBA00023136"/>
    </source>
</evidence>
<dbReference type="CDD" id="cd06261">
    <property type="entry name" value="TM_PBP2"/>
    <property type="match status" value="1"/>
</dbReference>
<evidence type="ECO:0000256" key="5">
    <source>
        <dbReference type="ARBA" id="ARBA00022989"/>
    </source>
</evidence>
<feature type="domain" description="ABC transmembrane type-1" evidence="8">
    <location>
        <begin position="93"/>
        <end position="283"/>
    </location>
</feature>
<dbReference type="PROSITE" id="PS50928">
    <property type="entry name" value="ABC_TM1"/>
    <property type="match status" value="1"/>
</dbReference>
<dbReference type="Pfam" id="PF00528">
    <property type="entry name" value="BPD_transp_1"/>
    <property type="match status" value="1"/>
</dbReference>
<feature type="transmembrane region" description="Helical" evidence="7">
    <location>
        <begin position="204"/>
        <end position="226"/>
    </location>
</feature>
<reference evidence="9 10" key="1">
    <citation type="submission" date="2018-07" db="EMBL/GenBank/DDBJ databases">
        <title>Desertimonas flava gen. nov. sp. nov.</title>
        <authorList>
            <person name="Liu S."/>
        </authorList>
    </citation>
    <scope>NUCLEOTIDE SEQUENCE [LARGE SCALE GENOMIC DNA]</scope>
    <source>
        <strain evidence="9 10">16Sb5-5</strain>
    </source>
</reference>
<feature type="transmembrane region" description="Helical" evidence="7">
    <location>
        <begin position="128"/>
        <end position="152"/>
    </location>
</feature>
<dbReference type="GO" id="GO:0055085">
    <property type="term" value="P:transmembrane transport"/>
    <property type="evidence" value="ECO:0007669"/>
    <property type="project" value="InterPro"/>
</dbReference>
<dbReference type="PANTHER" id="PTHR43744">
    <property type="entry name" value="ABC TRANSPORTER PERMEASE PROTEIN MG189-RELATED-RELATED"/>
    <property type="match status" value="1"/>
</dbReference>
<protein>
    <submittedName>
        <fullName evidence="9">Carbohydrate ABC transporter permease</fullName>
    </submittedName>
</protein>
<feature type="transmembrane region" description="Helical" evidence="7">
    <location>
        <begin position="99"/>
        <end position="119"/>
    </location>
</feature>
<evidence type="ECO:0000313" key="10">
    <source>
        <dbReference type="Proteomes" id="UP000252770"/>
    </source>
</evidence>
<dbReference type="Proteomes" id="UP000252770">
    <property type="component" value="Unassembled WGS sequence"/>
</dbReference>
<feature type="transmembrane region" description="Helical" evidence="7">
    <location>
        <begin position="265"/>
        <end position="283"/>
    </location>
</feature>
<dbReference type="GO" id="GO:0005886">
    <property type="term" value="C:plasma membrane"/>
    <property type="evidence" value="ECO:0007669"/>
    <property type="project" value="UniProtKB-SubCell"/>
</dbReference>
<dbReference type="Gene3D" id="1.10.3720.10">
    <property type="entry name" value="MetI-like"/>
    <property type="match status" value="1"/>
</dbReference>
<evidence type="ECO:0000256" key="1">
    <source>
        <dbReference type="ARBA" id="ARBA00004651"/>
    </source>
</evidence>
<name>A0A367YW98_9ACTN</name>